<keyword evidence="1" id="KW-0812">Transmembrane</keyword>
<dbReference type="InParanoid" id="A0A146GD24"/>
<gene>
    <name evidence="3" type="ORF">TSACC_3315</name>
</gene>
<dbReference type="Proteomes" id="UP000076023">
    <property type="component" value="Unassembled WGS sequence"/>
</dbReference>
<accession>A0A146GD24</accession>
<keyword evidence="2" id="KW-0732">Signal</keyword>
<dbReference type="RefSeq" id="WP_084400680.1">
    <property type="nucleotide sequence ID" value="NZ_BDCO01000003.1"/>
</dbReference>
<keyword evidence="1" id="KW-0472">Membrane</keyword>
<keyword evidence="1" id="KW-1133">Transmembrane helix</keyword>
<comment type="caution">
    <text evidence="3">The sequence shown here is derived from an EMBL/GenBank/DDBJ whole genome shotgun (WGS) entry which is preliminary data.</text>
</comment>
<organism evidence="3 4">
    <name type="scientific">Terrimicrobium sacchariphilum</name>
    <dbReference type="NCBI Taxonomy" id="690879"/>
    <lineage>
        <taxon>Bacteria</taxon>
        <taxon>Pseudomonadati</taxon>
        <taxon>Verrucomicrobiota</taxon>
        <taxon>Terrimicrobiia</taxon>
        <taxon>Terrimicrobiales</taxon>
        <taxon>Terrimicrobiaceae</taxon>
        <taxon>Terrimicrobium</taxon>
    </lineage>
</organism>
<evidence type="ECO:0000313" key="4">
    <source>
        <dbReference type="Proteomes" id="UP000076023"/>
    </source>
</evidence>
<evidence type="ECO:0000256" key="2">
    <source>
        <dbReference type="SAM" id="SignalP"/>
    </source>
</evidence>
<dbReference type="NCBIfam" id="TIGR02595">
    <property type="entry name" value="PEP_CTERM"/>
    <property type="match status" value="1"/>
</dbReference>
<dbReference type="AlphaFoldDB" id="A0A146GD24"/>
<evidence type="ECO:0000313" key="3">
    <source>
        <dbReference type="EMBL" id="GAT35251.1"/>
    </source>
</evidence>
<proteinExistence type="predicted"/>
<sequence length="260" mass="26843">MKVTTISHRVAMLPAVLLAAGSLFLCTQATHAAAIYLETFPGNSSANAAMSTIGWTAYKGASATNITSTTGGSQYVAIANLAGNPGPAIGFLAIVNSGSPQPAAESYATFQTGLSLANPTTISWNMNGNGPASPLRLLVQVSGSWYATDSTFIPTSFTSGANFTNAPAQDVYRSFNFTTDKSAWRSFTFSQGVGMSVGNTTISSDLASSTITGIGFYADLSSGSVLRVDQLQVVPEPGSAALLLGAGAMFVLLRVRRRTA</sequence>
<evidence type="ECO:0000256" key="1">
    <source>
        <dbReference type="SAM" id="Phobius"/>
    </source>
</evidence>
<reference evidence="4" key="1">
    <citation type="journal article" date="2017" name="Genome Announc.">
        <title>Draft Genome Sequence of Terrimicrobium sacchariphilum NM-5T, a Facultative Anaerobic Soil Bacterium of the Class Spartobacteria.</title>
        <authorList>
            <person name="Qiu Y.L."/>
            <person name="Tourlousse D.M."/>
            <person name="Matsuura N."/>
            <person name="Ohashi A."/>
            <person name="Sekiguchi Y."/>
        </authorList>
    </citation>
    <scope>NUCLEOTIDE SEQUENCE [LARGE SCALE GENOMIC DNA]</scope>
    <source>
        <strain evidence="4">NM-5</strain>
    </source>
</reference>
<dbReference type="STRING" id="690879.TSACC_3315"/>
<name>A0A146GD24_TERSA</name>
<feature type="transmembrane region" description="Helical" evidence="1">
    <location>
        <begin position="237"/>
        <end position="255"/>
    </location>
</feature>
<dbReference type="EMBL" id="BDCO01000003">
    <property type="protein sequence ID" value="GAT35251.1"/>
    <property type="molecule type" value="Genomic_DNA"/>
</dbReference>
<feature type="chain" id="PRO_5007524771" evidence="2">
    <location>
        <begin position="33"/>
        <end position="260"/>
    </location>
</feature>
<dbReference type="InterPro" id="IPR013424">
    <property type="entry name" value="Ice-binding_C"/>
</dbReference>
<keyword evidence="4" id="KW-1185">Reference proteome</keyword>
<feature type="signal peptide" evidence="2">
    <location>
        <begin position="1"/>
        <end position="32"/>
    </location>
</feature>
<protein>
    <submittedName>
        <fullName evidence="3">PEP-CTERM protein-sorting domain-containing protein</fullName>
    </submittedName>
</protein>